<accession>A0A383AWL0</accession>
<protein>
    <submittedName>
        <fullName evidence="1">Uncharacterized protein</fullName>
    </submittedName>
</protein>
<reference evidence="1" key="1">
    <citation type="submission" date="2018-05" db="EMBL/GenBank/DDBJ databases">
        <authorList>
            <person name="Lanie J.A."/>
            <person name="Ng W.-L."/>
            <person name="Kazmierczak K.M."/>
            <person name="Andrzejewski T.M."/>
            <person name="Davidsen T.M."/>
            <person name="Wayne K.J."/>
            <person name="Tettelin H."/>
            <person name="Glass J.I."/>
            <person name="Rusch D."/>
            <person name="Podicherti R."/>
            <person name="Tsui H.-C.T."/>
            <person name="Winkler M.E."/>
        </authorList>
    </citation>
    <scope>NUCLEOTIDE SEQUENCE</scope>
</reference>
<dbReference type="AlphaFoldDB" id="A0A383AWL0"/>
<organism evidence="1">
    <name type="scientific">marine metagenome</name>
    <dbReference type="NCBI Taxonomy" id="408172"/>
    <lineage>
        <taxon>unclassified sequences</taxon>
        <taxon>metagenomes</taxon>
        <taxon>ecological metagenomes</taxon>
    </lineage>
</organism>
<name>A0A383AWL0_9ZZZZ</name>
<gene>
    <name evidence="1" type="ORF">METZ01_LOCUS464898</name>
</gene>
<evidence type="ECO:0000313" key="1">
    <source>
        <dbReference type="EMBL" id="SVE12044.1"/>
    </source>
</evidence>
<sequence>YLYSSYMGRRWGAHSGSDSDDKIIMLGYIKGDFSIISSYNIERHGVVSQNYPEKKHEVILRFSKQQNHIVYTLYLENEKIYNYNFEQNYNPEVSNVIGLGIQYNLSLNK</sequence>
<feature type="non-terminal residue" evidence="1">
    <location>
        <position position="1"/>
    </location>
</feature>
<dbReference type="EMBL" id="UINC01195462">
    <property type="protein sequence ID" value="SVE12044.1"/>
    <property type="molecule type" value="Genomic_DNA"/>
</dbReference>
<proteinExistence type="predicted"/>